<comment type="subunit">
    <text evidence="13">Homodimer which binds Holliday junction (HJ) DNA. The HJ becomes 2-fold symmetrical on binding to RuvC with unstacked arms; it has a different conformation from HJ DNA in complex with RuvA. In the full resolvosome a probable DNA-RuvA(4)-RuvB(12)-RuvC(2) complex forms which resolves the HJ.</text>
</comment>
<proteinExistence type="inferred from homology"/>
<evidence type="ECO:0000256" key="10">
    <source>
        <dbReference type="ARBA" id="ARBA00023172"/>
    </source>
</evidence>
<feature type="binding site" evidence="13">
    <location>
        <position position="68"/>
    </location>
    <ligand>
        <name>Mg(2+)</name>
        <dbReference type="ChEBI" id="CHEBI:18420"/>
        <label>2</label>
    </ligand>
</feature>
<evidence type="ECO:0000256" key="5">
    <source>
        <dbReference type="ARBA" id="ARBA00022759"/>
    </source>
</evidence>
<evidence type="ECO:0000256" key="11">
    <source>
        <dbReference type="ARBA" id="ARBA00023204"/>
    </source>
</evidence>
<feature type="active site" evidence="13">
    <location>
        <position position="8"/>
    </location>
</feature>
<comment type="cofactor">
    <cofactor evidence="13">
        <name>Mg(2+)</name>
        <dbReference type="ChEBI" id="CHEBI:18420"/>
    </cofactor>
    <text evidence="13">Binds 2 Mg(2+) ion per subunit.</text>
</comment>
<dbReference type="SUPFAM" id="SSF53098">
    <property type="entry name" value="Ribonuclease H-like"/>
    <property type="match status" value="1"/>
</dbReference>
<evidence type="ECO:0000256" key="9">
    <source>
        <dbReference type="ARBA" id="ARBA00023125"/>
    </source>
</evidence>
<dbReference type="InterPro" id="IPR020563">
    <property type="entry name" value="X-over_junc_endoDNase_Mg_BS"/>
</dbReference>
<dbReference type="GO" id="GO:0003677">
    <property type="term" value="F:DNA binding"/>
    <property type="evidence" value="ECO:0007669"/>
    <property type="project" value="UniProtKB-KW"/>
</dbReference>
<sequence length="164" mass="18066">MTKILGIDPGTGIMGWGLIEMNVGKIKPLKYGCVRTKPNLPQPERLAHIFNSLCVIIEENRPDEVAIEELFFFKNQKTIISVAEARGVAIVAAKQFDLPVFEYTPLQVKQALTGYGRADKNQIQEMVKIICCLDTCPKPDDAADALAIAICHGQTNQLIVGNNQ</sequence>
<comment type="subcellular location">
    <subcellularLocation>
        <location evidence="13">Cytoplasm</location>
    </subcellularLocation>
</comment>
<keyword evidence="8 13" id="KW-0460">Magnesium</keyword>
<protein>
    <recommendedName>
        <fullName evidence="13 14">Crossover junction endodeoxyribonuclease RuvC</fullName>
        <ecNumber evidence="13 14">3.1.21.10</ecNumber>
    </recommendedName>
    <alternativeName>
        <fullName evidence="13">Holliday junction nuclease RuvC</fullName>
    </alternativeName>
    <alternativeName>
        <fullName evidence="13">Holliday junction resolvase RuvC</fullName>
    </alternativeName>
</protein>
<evidence type="ECO:0000256" key="8">
    <source>
        <dbReference type="ARBA" id="ARBA00022842"/>
    </source>
</evidence>
<dbReference type="EMBL" id="PEZW01000016">
    <property type="protein sequence ID" value="PIS07684.1"/>
    <property type="molecule type" value="Genomic_DNA"/>
</dbReference>
<evidence type="ECO:0000256" key="6">
    <source>
        <dbReference type="ARBA" id="ARBA00022763"/>
    </source>
</evidence>
<dbReference type="GO" id="GO:0005737">
    <property type="term" value="C:cytoplasm"/>
    <property type="evidence" value="ECO:0007669"/>
    <property type="project" value="UniProtKB-SubCell"/>
</dbReference>
<keyword evidence="5 13" id="KW-0255">Endonuclease</keyword>
<dbReference type="EC" id="3.1.21.10" evidence="13 14"/>
<evidence type="ECO:0000256" key="3">
    <source>
        <dbReference type="ARBA" id="ARBA00022722"/>
    </source>
</evidence>
<evidence type="ECO:0000256" key="2">
    <source>
        <dbReference type="ARBA" id="ARBA00022490"/>
    </source>
</evidence>
<keyword evidence="4 13" id="KW-0479">Metal-binding</keyword>
<dbReference type="Pfam" id="PF02075">
    <property type="entry name" value="RuvC"/>
    <property type="match status" value="1"/>
</dbReference>
<accession>A0A2H0W6Q8</accession>
<dbReference type="PANTHER" id="PTHR30194">
    <property type="entry name" value="CROSSOVER JUNCTION ENDODEOXYRIBONUCLEASE RUVC"/>
    <property type="match status" value="1"/>
</dbReference>
<dbReference type="Gene3D" id="3.30.420.10">
    <property type="entry name" value="Ribonuclease H-like superfamily/Ribonuclease H"/>
    <property type="match status" value="1"/>
</dbReference>
<feature type="active site" evidence="13">
    <location>
        <position position="68"/>
    </location>
</feature>
<dbReference type="GO" id="GO:0048476">
    <property type="term" value="C:Holliday junction resolvase complex"/>
    <property type="evidence" value="ECO:0007669"/>
    <property type="project" value="UniProtKB-UniRule"/>
</dbReference>
<evidence type="ECO:0000313" key="15">
    <source>
        <dbReference type="EMBL" id="PIS07684.1"/>
    </source>
</evidence>
<dbReference type="FunFam" id="3.30.420.10:FF:000002">
    <property type="entry name" value="Crossover junction endodeoxyribonuclease RuvC"/>
    <property type="match status" value="1"/>
</dbReference>
<comment type="similarity">
    <text evidence="1 13">Belongs to the RuvC family.</text>
</comment>
<evidence type="ECO:0000256" key="1">
    <source>
        <dbReference type="ARBA" id="ARBA00009518"/>
    </source>
</evidence>
<feature type="binding site" evidence="13">
    <location>
        <position position="8"/>
    </location>
    <ligand>
        <name>Mg(2+)</name>
        <dbReference type="ChEBI" id="CHEBI:18420"/>
        <label>1</label>
    </ligand>
</feature>
<evidence type="ECO:0000256" key="12">
    <source>
        <dbReference type="ARBA" id="ARBA00029354"/>
    </source>
</evidence>
<dbReference type="PRINTS" id="PR00696">
    <property type="entry name" value="RSOLVASERUVC"/>
</dbReference>
<keyword evidence="2 13" id="KW-0963">Cytoplasm</keyword>
<dbReference type="InterPro" id="IPR036397">
    <property type="entry name" value="RNaseH_sf"/>
</dbReference>
<keyword evidence="7 13" id="KW-0378">Hydrolase</keyword>
<dbReference type="GO" id="GO:0008821">
    <property type="term" value="F:crossover junction DNA endonuclease activity"/>
    <property type="evidence" value="ECO:0007669"/>
    <property type="project" value="UniProtKB-UniRule"/>
</dbReference>
<dbReference type="InterPro" id="IPR012337">
    <property type="entry name" value="RNaseH-like_sf"/>
</dbReference>
<reference evidence="16" key="1">
    <citation type="submission" date="2017-09" db="EMBL/GenBank/DDBJ databases">
        <title>Depth-based differentiation of microbial function through sediment-hosted aquifers and enrichment of novel symbionts in the deep terrestrial subsurface.</title>
        <authorList>
            <person name="Probst A.J."/>
            <person name="Ladd B."/>
            <person name="Jarett J.K."/>
            <person name="Geller-Mcgrath D.E."/>
            <person name="Sieber C.M.K."/>
            <person name="Emerson J.B."/>
            <person name="Anantharaman K."/>
            <person name="Thomas B.C."/>
            <person name="Malmstrom R."/>
            <person name="Stieglmeier M."/>
            <person name="Klingl A."/>
            <person name="Woyke T."/>
            <person name="Ryan C.M."/>
            <person name="Banfield J.F."/>
        </authorList>
    </citation>
    <scope>NUCLEOTIDE SEQUENCE [LARGE SCALE GENOMIC DNA]</scope>
</reference>
<evidence type="ECO:0000256" key="14">
    <source>
        <dbReference type="NCBIfam" id="TIGR00228"/>
    </source>
</evidence>
<dbReference type="GO" id="GO:0006281">
    <property type="term" value="P:DNA repair"/>
    <property type="evidence" value="ECO:0007669"/>
    <property type="project" value="UniProtKB-UniRule"/>
</dbReference>
<dbReference type="Proteomes" id="UP000231382">
    <property type="component" value="Unassembled WGS sequence"/>
</dbReference>
<dbReference type="GO" id="GO:0006310">
    <property type="term" value="P:DNA recombination"/>
    <property type="evidence" value="ECO:0007669"/>
    <property type="project" value="UniProtKB-UniRule"/>
</dbReference>
<dbReference type="HAMAP" id="MF_00034">
    <property type="entry name" value="RuvC"/>
    <property type="match status" value="1"/>
</dbReference>
<comment type="function">
    <text evidence="13">The RuvA-RuvB-RuvC complex processes Holliday junction (HJ) DNA during genetic recombination and DNA repair. Endonuclease that resolves HJ intermediates. Cleaves cruciform DNA by making single-stranded nicks across the HJ at symmetrical positions within the homologous arms, yielding a 5'-phosphate and a 3'-hydroxyl group; requires a central core of homology in the junction. The consensus cleavage sequence is 5'-(A/T)TT(C/G)-3'. Cleavage occurs on the 3'-side of the TT dinucleotide at the point of strand exchange. HJ branch migration catalyzed by RuvA-RuvB allows RuvC to scan DNA until it finds its consensus sequence, where it cleaves and resolves the cruciform DNA.</text>
</comment>
<dbReference type="AlphaFoldDB" id="A0A2H0W6Q8"/>
<evidence type="ECO:0000256" key="13">
    <source>
        <dbReference type="HAMAP-Rule" id="MF_00034"/>
    </source>
</evidence>
<keyword evidence="11 13" id="KW-0234">DNA repair</keyword>
<keyword evidence="3 13" id="KW-0540">Nuclease</keyword>
<feature type="active site" evidence="13">
    <location>
        <position position="141"/>
    </location>
</feature>
<dbReference type="GO" id="GO:0000287">
    <property type="term" value="F:magnesium ion binding"/>
    <property type="evidence" value="ECO:0007669"/>
    <property type="project" value="UniProtKB-UniRule"/>
</dbReference>
<organism evidence="15 16">
    <name type="scientific">Candidatus Berkelbacteria bacterium CG10_big_fil_rev_8_21_14_0_10_43_13</name>
    <dbReference type="NCBI Taxonomy" id="1974514"/>
    <lineage>
        <taxon>Bacteria</taxon>
        <taxon>Candidatus Berkelbacteria</taxon>
    </lineage>
</organism>
<dbReference type="PANTHER" id="PTHR30194:SF3">
    <property type="entry name" value="CROSSOVER JUNCTION ENDODEOXYRIBONUCLEASE RUVC"/>
    <property type="match status" value="1"/>
</dbReference>
<keyword evidence="10 13" id="KW-0233">DNA recombination</keyword>
<dbReference type="NCBIfam" id="TIGR00228">
    <property type="entry name" value="ruvC"/>
    <property type="match status" value="1"/>
</dbReference>
<dbReference type="NCBIfam" id="NF000711">
    <property type="entry name" value="PRK00039.2-1"/>
    <property type="match status" value="1"/>
</dbReference>
<feature type="binding site" evidence="13">
    <location>
        <position position="141"/>
    </location>
    <ligand>
        <name>Mg(2+)</name>
        <dbReference type="ChEBI" id="CHEBI:18420"/>
        <label>1</label>
    </ligand>
</feature>
<evidence type="ECO:0000256" key="7">
    <source>
        <dbReference type="ARBA" id="ARBA00022801"/>
    </source>
</evidence>
<name>A0A2H0W6Q8_9BACT</name>
<comment type="caution">
    <text evidence="15">The sequence shown here is derived from an EMBL/GenBank/DDBJ whole genome shotgun (WGS) entry which is preliminary data.</text>
</comment>
<evidence type="ECO:0000256" key="4">
    <source>
        <dbReference type="ARBA" id="ARBA00022723"/>
    </source>
</evidence>
<evidence type="ECO:0000313" key="16">
    <source>
        <dbReference type="Proteomes" id="UP000231382"/>
    </source>
</evidence>
<comment type="catalytic activity">
    <reaction evidence="12 13">
        <text>Endonucleolytic cleavage at a junction such as a reciprocal single-stranded crossover between two homologous DNA duplexes (Holliday junction).</text>
        <dbReference type="EC" id="3.1.21.10"/>
    </reaction>
</comment>
<dbReference type="PROSITE" id="PS01321">
    <property type="entry name" value="RUVC"/>
    <property type="match status" value="1"/>
</dbReference>
<dbReference type="CDD" id="cd16962">
    <property type="entry name" value="RuvC"/>
    <property type="match status" value="1"/>
</dbReference>
<keyword evidence="9 13" id="KW-0238">DNA-binding</keyword>
<gene>
    <name evidence="13" type="primary">ruvC</name>
    <name evidence="15" type="ORF">COT78_02290</name>
</gene>
<dbReference type="InterPro" id="IPR002176">
    <property type="entry name" value="X-over_junc_endoDNase_RuvC"/>
</dbReference>
<keyword evidence="6 13" id="KW-0227">DNA damage</keyword>